<comment type="subcellular location">
    <subcellularLocation>
        <location evidence="1">Membrane</location>
        <topology evidence="1">Multi-pass membrane protein</topology>
    </subcellularLocation>
</comment>
<keyword evidence="3" id="KW-0812">Transmembrane</keyword>
<keyword evidence="6" id="KW-1185">Reference proteome</keyword>
<sequence>MDSELTRLRDVSIDGYGSNGHGLELGDLSQDLIGAGVSSYDYLTRPVISLLDSYHDLTGLPCILPVSASLKYIYIFLQIILTASSVHKVDKFAELAKAYKTFLNLLTVALYFLSFQMPQGSLLYWATNLSFSIAQQSILNHPVVSAKLGLQGNDTVQKETGNPILTNINEAQLSDSSSKGRLISVHNLTPKELVALFAKYLSGGHKEKSIPLLRERHQKESHTLKE</sequence>
<dbReference type="GeneID" id="104698894"/>
<reference evidence="7" key="2">
    <citation type="submission" date="2025-08" db="UniProtKB">
        <authorList>
            <consortium name="RefSeq"/>
        </authorList>
    </citation>
    <scope>IDENTIFICATION</scope>
    <source>
        <tissue evidence="7">Leaf</tissue>
    </source>
</reference>
<accession>A0ABM0SKQ6</accession>
<evidence type="ECO:0000313" key="6">
    <source>
        <dbReference type="Proteomes" id="UP000694864"/>
    </source>
</evidence>
<dbReference type="PANTHER" id="PTHR12428">
    <property type="entry name" value="OXA1"/>
    <property type="match status" value="1"/>
</dbReference>
<comment type="similarity">
    <text evidence="2">Belongs to the OXA1/ALB3/YidC (TC 2.A.9.2) family.</text>
</comment>
<organism evidence="6 7">
    <name type="scientific">Camelina sativa</name>
    <name type="common">False flax</name>
    <name type="synonym">Myagrum sativum</name>
    <dbReference type="NCBI Taxonomy" id="90675"/>
    <lineage>
        <taxon>Eukaryota</taxon>
        <taxon>Viridiplantae</taxon>
        <taxon>Streptophyta</taxon>
        <taxon>Embryophyta</taxon>
        <taxon>Tracheophyta</taxon>
        <taxon>Spermatophyta</taxon>
        <taxon>Magnoliopsida</taxon>
        <taxon>eudicotyledons</taxon>
        <taxon>Gunneridae</taxon>
        <taxon>Pentapetalae</taxon>
        <taxon>rosids</taxon>
        <taxon>malvids</taxon>
        <taxon>Brassicales</taxon>
        <taxon>Brassicaceae</taxon>
        <taxon>Camelineae</taxon>
        <taxon>Camelina</taxon>
    </lineage>
</organism>
<reference evidence="6" key="1">
    <citation type="journal article" date="2014" name="Nat. Commun.">
        <title>The emerging biofuel crop Camelina sativa retains a highly undifferentiated hexaploid genome structure.</title>
        <authorList>
            <person name="Kagale S."/>
            <person name="Koh C."/>
            <person name="Nixon J."/>
            <person name="Bollina V."/>
            <person name="Clarke W.E."/>
            <person name="Tuteja R."/>
            <person name="Spillane C."/>
            <person name="Robinson S.J."/>
            <person name="Links M.G."/>
            <person name="Clarke C."/>
            <person name="Higgins E.E."/>
            <person name="Huebert T."/>
            <person name="Sharpe A.G."/>
            <person name="Parkin I.A."/>
        </authorList>
    </citation>
    <scope>NUCLEOTIDE SEQUENCE [LARGE SCALE GENOMIC DNA]</scope>
    <source>
        <strain evidence="6">cv. DH55</strain>
    </source>
</reference>
<dbReference type="Proteomes" id="UP000694864">
    <property type="component" value="Chromosome 6"/>
</dbReference>
<dbReference type="InterPro" id="IPR001708">
    <property type="entry name" value="YidC/ALB3/OXA1/COX18"/>
</dbReference>
<gene>
    <name evidence="7" type="primary">LOC104698894</name>
</gene>
<keyword evidence="4" id="KW-1133">Transmembrane helix</keyword>
<proteinExistence type="inferred from homology"/>
<evidence type="ECO:0000256" key="2">
    <source>
        <dbReference type="ARBA" id="ARBA00010583"/>
    </source>
</evidence>
<evidence type="ECO:0000256" key="1">
    <source>
        <dbReference type="ARBA" id="ARBA00004141"/>
    </source>
</evidence>
<evidence type="ECO:0000256" key="5">
    <source>
        <dbReference type="ARBA" id="ARBA00023136"/>
    </source>
</evidence>
<dbReference type="RefSeq" id="XP_010412577.1">
    <property type="nucleotide sequence ID" value="XM_010414275.1"/>
</dbReference>
<evidence type="ECO:0000256" key="3">
    <source>
        <dbReference type="ARBA" id="ARBA00022692"/>
    </source>
</evidence>
<evidence type="ECO:0000256" key="4">
    <source>
        <dbReference type="ARBA" id="ARBA00022989"/>
    </source>
</evidence>
<dbReference type="PANTHER" id="PTHR12428:SF65">
    <property type="entry name" value="CYTOCHROME C OXIDASE ASSEMBLY PROTEIN COX18, MITOCHONDRIAL"/>
    <property type="match status" value="1"/>
</dbReference>
<name>A0ABM0SKQ6_CAMSA</name>
<evidence type="ECO:0000313" key="7">
    <source>
        <dbReference type="RefSeq" id="XP_010412577.1"/>
    </source>
</evidence>
<protein>
    <submittedName>
        <fullName evidence="7">ALBINO3-like protein 3, mitochondrial</fullName>
    </submittedName>
</protein>
<keyword evidence="5" id="KW-0472">Membrane</keyword>